<feature type="domain" description="Glutaredoxin" evidence="1">
    <location>
        <begin position="6"/>
        <end position="61"/>
    </location>
</feature>
<dbReference type="PROSITE" id="PS51354">
    <property type="entry name" value="GLUTAREDOXIN_2"/>
    <property type="match status" value="1"/>
</dbReference>
<evidence type="ECO:0000313" key="2">
    <source>
        <dbReference type="EMBL" id="MDL4840143.1"/>
    </source>
</evidence>
<dbReference type="SUPFAM" id="SSF52833">
    <property type="entry name" value="Thioredoxin-like"/>
    <property type="match status" value="1"/>
</dbReference>
<reference evidence="2 3" key="1">
    <citation type="submission" date="2023-06" db="EMBL/GenBank/DDBJ databases">
        <title>Aquibacillus rhizosphaerae LR5S19.</title>
        <authorList>
            <person name="Sun J.-Q."/>
        </authorList>
    </citation>
    <scope>NUCLEOTIDE SEQUENCE [LARGE SCALE GENOMIC DNA]</scope>
    <source>
        <strain evidence="2 3">LR5S19</strain>
    </source>
</reference>
<keyword evidence="3" id="KW-1185">Reference proteome</keyword>
<dbReference type="EMBL" id="JASTZU010000022">
    <property type="protein sequence ID" value="MDL4840143.1"/>
    <property type="molecule type" value="Genomic_DNA"/>
</dbReference>
<accession>A0ABT7L2Q8</accession>
<dbReference type="RefSeq" id="WP_285931141.1">
    <property type="nucleotide sequence ID" value="NZ_JASTZU010000022.1"/>
</dbReference>
<dbReference type="InterPro" id="IPR002109">
    <property type="entry name" value="Glutaredoxin"/>
</dbReference>
<dbReference type="CDD" id="cd02976">
    <property type="entry name" value="NrdH"/>
    <property type="match status" value="1"/>
</dbReference>
<organism evidence="2 3">
    <name type="scientific">Aquibacillus rhizosphaerae</name>
    <dbReference type="NCBI Taxonomy" id="3051431"/>
    <lineage>
        <taxon>Bacteria</taxon>
        <taxon>Bacillati</taxon>
        <taxon>Bacillota</taxon>
        <taxon>Bacilli</taxon>
        <taxon>Bacillales</taxon>
        <taxon>Bacillaceae</taxon>
        <taxon>Aquibacillus</taxon>
    </lineage>
</organism>
<dbReference type="Proteomes" id="UP001235343">
    <property type="component" value="Unassembled WGS sequence"/>
</dbReference>
<sequence length="86" mass="9939">MKKQEVVVYVSNNCDDCEKVLTFLDRLGVQFQLKNVTDNQDYMRDLQKQKIYATPVVFIDDLSILGFQEERIMQVLGLGSTSYGVR</sequence>
<gene>
    <name evidence="2" type="ORF">QQS35_06685</name>
</gene>
<comment type="caution">
    <text evidence="2">The sequence shown here is derived from an EMBL/GenBank/DDBJ whole genome shotgun (WGS) entry which is preliminary data.</text>
</comment>
<evidence type="ECO:0000313" key="3">
    <source>
        <dbReference type="Proteomes" id="UP001235343"/>
    </source>
</evidence>
<evidence type="ECO:0000259" key="1">
    <source>
        <dbReference type="Pfam" id="PF00462"/>
    </source>
</evidence>
<proteinExistence type="predicted"/>
<dbReference type="Gene3D" id="3.40.30.10">
    <property type="entry name" value="Glutaredoxin"/>
    <property type="match status" value="1"/>
</dbReference>
<name>A0ABT7L2Q8_9BACI</name>
<protein>
    <submittedName>
        <fullName evidence="2">Glutaredoxin family protein</fullName>
    </submittedName>
</protein>
<dbReference type="InterPro" id="IPR036249">
    <property type="entry name" value="Thioredoxin-like_sf"/>
</dbReference>
<dbReference type="Pfam" id="PF00462">
    <property type="entry name" value="Glutaredoxin"/>
    <property type="match status" value="1"/>
</dbReference>